<proteinExistence type="predicted"/>
<reference evidence="2" key="1">
    <citation type="submission" date="2021-04" db="EMBL/GenBank/DDBJ databases">
        <authorList>
            <person name="Yoon J."/>
        </authorList>
    </citation>
    <scope>NUCLEOTIDE SEQUENCE</scope>
    <source>
        <strain evidence="2">KMU-90</strain>
    </source>
</reference>
<evidence type="ECO:0008006" key="4">
    <source>
        <dbReference type="Google" id="ProtNLM"/>
    </source>
</evidence>
<name>A0A8J7WCC5_9RHOB</name>
<sequence>MRHSKGFVLAGMVTMASTGQAGAAPEAWLCAFAPPFETLRFTLDPAQFADPVSPDEPPRRQLSRVTLPNVELTAEAILTQDGGRGFFLAERAMLLIRHSDGSATLTADGARLGGECRPEG</sequence>
<protein>
    <recommendedName>
        <fullName evidence="4">C-type lysozyme inhibitor domain-containing protein</fullName>
    </recommendedName>
</protein>
<keyword evidence="3" id="KW-1185">Reference proteome</keyword>
<evidence type="ECO:0000313" key="3">
    <source>
        <dbReference type="Proteomes" id="UP000681356"/>
    </source>
</evidence>
<dbReference type="AlphaFoldDB" id="A0A8J7WCC5"/>
<accession>A0A8J7WCC5</accession>
<dbReference type="RefSeq" id="WP_212534531.1">
    <property type="nucleotide sequence ID" value="NZ_JAGTUU010000001.1"/>
</dbReference>
<comment type="caution">
    <text evidence="2">The sequence shown here is derived from an EMBL/GenBank/DDBJ whole genome shotgun (WGS) entry which is preliminary data.</text>
</comment>
<organism evidence="2 3">
    <name type="scientific">Thetidibacter halocola</name>
    <dbReference type="NCBI Taxonomy" id="2827239"/>
    <lineage>
        <taxon>Bacteria</taxon>
        <taxon>Pseudomonadati</taxon>
        <taxon>Pseudomonadota</taxon>
        <taxon>Alphaproteobacteria</taxon>
        <taxon>Rhodobacterales</taxon>
        <taxon>Roseobacteraceae</taxon>
        <taxon>Thetidibacter</taxon>
    </lineage>
</organism>
<keyword evidence="1" id="KW-0732">Signal</keyword>
<evidence type="ECO:0000313" key="2">
    <source>
        <dbReference type="EMBL" id="MBS0122548.1"/>
    </source>
</evidence>
<feature type="signal peptide" evidence="1">
    <location>
        <begin position="1"/>
        <end position="23"/>
    </location>
</feature>
<evidence type="ECO:0000256" key="1">
    <source>
        <dbReference type="SAM" id="SignalP"/>
    </source>
</evidence>
<feature type="chain" id="PRO_5035209786" description="C-type lysozyme inhibitor domain-containing protein" evidence="1">
    <location>
        <begin position="24"/>
        <end position="120"/>
    </location>
</feature>
<dbReference type="Proteomes" id="UP000681356">
    <property type="component" value="Unassembled WGS sequence"/>
</dbReference>
<gene>
    <name evidence="2" type="ORF">KB874_00250</name>
</gene>
<dbReference type="EMBL" id="JAGTUU010000001">
    <property type="protein sequence ID" value="MBS0122548.1"/>
    <property type="molecule type" value="Genomic_DNA"/>
</dbReference>